<accession>A0ABR2WFR2</accession>
<evidence type="ECO:0000256" key="5">
    <source>
        <dbReference type="ARBA" id="ARBA00022962"/>
    </source>
</evidence>
<evidence type="ECO:0000256" key="1">
    <source>
        <dbReference type="ARBA" id="ARBA00001031"/>
    </source>
</evidence>
<name>A0ABR2WFR2_9FUNG</name>
<dbReference type="Proteomes" id="UP001479436">
    <property type="component" value="Unassembled WGS sequence"/>
</dbReference>
<organism evidence="7 8">
    <name type="scientific">Basidiobolus ranarum</name>
    <dbReference type="NCBI Taxonomy" id="34480"/>
    <lineage>
        <taxon>Eukaryota</taxon>
        <taxon>Fungi</taxon>
        <taxon>Fungi incertae sedis</taxon>
        <taxon>Zoopagomycota</taxon>
        <taxon>Entomophthoromycotina</taxon>
        <taxon>Basidiobolomycetes</taxon>
        <taxon>Basidiobolales</taxon>
        <taxon>Basidiobolaceae</taxon>
        <taxon>Basidiobolus</taxon>
    </lineage>
</organism>
<dbReference type="SUPFAM" id="SSF56235">
    <property type="entry name" value="N-terminal nucleophile aminohydrolases (Ntn hydrolases)"/>
    <property type="match status" value="1"/>
</dbReference>
<evidence type="ECO:0000313" key="7">
    <source>
        <dbReference type="EMBL" id="KAK9760340.1"/>
    </source>
</evidence>
<keyword evidence="8" id="KW-1185">Reference proteome</keyword>
<evidence type="ECO:0000259" key="6">
    <source>
        <dbReference type="PROSITE" id="PS51278"/>
    </source>
</evidence>
<evidence type="ECO:0000256" key="2">
    <source>
        <dbReference type="ARBA" id="ARBA00012916"/>
    </source>
</evidence>
<evidence type="ECO:0000256" key="3">
    <source>
        <dbReference type="ARBA" id="ARBA00022576"/>
    </source>
</evidence>
<dbReference type="Gene3D" id="3.60.20.10">
    <property type="entry name" value="Glutamine Phosphoribosylpyrophosphate, subunit 1, domain 1"/>
    <property type="match status" value="1"/>
</dbReference>
<keyword evidence="4 7" id="KW-0808">Transferase</keyword>
<dbReference type="Pfam" id="PF13522">
    <property type="entry name" value="GATase_6"/>
    <property type="match status" value="1"/>
</dbReference>
<dbReference type="PANTHER" id="PTHR10937">
    <property type="entry name" value="GLUCOSAMINE--FRUCTOSE-6-PHOSPHATE AMINOTRANSFERASE, ISOMERIZING"/>
    <property type="match status" value="1"/>
</dbReference>
<evidence type="ECO:0000256" key="4">
    <source>
        <dbReference type="ARBA" id="ARBA00022679"/>
    </source>
</evidence>
<comment type="catalytic activity">
    <reaction evidence="1">
        <text>D-fructose 6-phosphate + L-glutamine = D-glucosamine 6-phosphate + L-glutamate</text>
        <dbReference type="Rhea" id="RHEA:13237"/>
        <dbReference type="ChEBI" id="CHEBI:29985"/>
        <dbReference type="ChEBI" id="CHEBI:58359"/>
        <dbReference type="ChEBI" id="CHEBI:58725"/>
        <dbReference type="ChEBI" id="CHEBI:61527"/>
        <dbReference type="EC" id="2.6.1.16"/>
    </reaction>
</comment>
<sequence>MSPYVSSPFSSLQQTVNHLQLLHTTYQLTMCGIFAYLNFLVEKDRKYILETLLNGLSRLEYRGYDSAGLAIDGDNENEVLIYKQVGKVAALRKEIQDQVNLDVSKSFLNHVSMAHTRWATHGQPSPINAHPQRSDTKNEFTVIHNGIVTNFKELLTILKNKGYTFESETDTEAIAKLAQYIFDSQKAQNNTLTFPDLIKSVC</sequence>
<protein>
    <recommendedName>
        <fullName evidence="2">glutamine--fructose-6-phosphate transaminase (isomerizing)</fullName>
        <ecNumber evidence="2">2.6.1.16</ecNumber>
    </recommendedName>
</protein>
<gene>
    <name evidence="7" type="primary">GFA1_12</name>
    <name evidence="7" type="ORF">K7432_015746</name>
</gene>
<dbReference type="InterPro" id="IPR029055">
    <property type="entry name" value="Ntn_hydrolases_N"/>
</dbReference>
<keyword evidence="5" id="KW-0315">Glutamine amidotransferase</keyword>
<dbReference type="PROSITE" id="PS51278">
    <property type="entry name" value="GATASE_TYPE_2"/>
    <property type="match status" value="1"/>
</dbReference>
<dbReference type="EMBL" id="JASJQH010002250">
    <property type="protein sequence ID" value="KAK9760340.1"/>
    <property type="molecule type" value="Genomic_DNA"/>
</dbReference>
<dbReference type="InterPro" id="IPR017932">
    <property type="entry name" value="GATase_2_dom"/>
</dbReference>
<feature type="domain" description="Glutamine amidotransferase type-2" evidence="6">
    <location>
        <begin position="31"/>
        <end position="202"/>
    </location>
</feature>
<comment type="caution">
    <text evidence="7">The sequence shown here is derived from an EMBL/GenBank/DDBJ whole genome shotgun (WGS) entry which is preliminary data.</text>
</comment>
<dbReference type="PANTHER" id="PTHR10937:SF0">
    <property type="entry name" value="GLUTAMINE--FRUCTOSE-6-PHOSPHATE TRANSAMINASE (ISOMERIZING)"/>
    <property type="match status" value="1"/>
</dbReference>
<dbReference type="GO" id="GO:0004360">
    <property type="term" value="F:glutamine-fructose-6-phosphate transaminase (isomerizing) activity"/>
    <property type="evidence" value="ECO:0007669"/>
    <property type="project" value="UniProtKB-EC"/>
</dbReference>
<evidence type="ECO:0000313" key="8">
    <source>
        <dbReference type="Proteomes" id="UP001479436"/>
    </source>
</evidence>
<proteinExistence type="predicted"/>
<reference evidence="7 8" key="1">
    <citation type="submission" date="2023-04" db="EMBL/GenBank/DDBJ databases">
        <title>Genome of Basidiobolus ranarum AG-B5.</title>
        <authorList>
            <person name="Stajich J.E."/>
            <person name="Carter-House D."/>
            <person name="Gryganskyi A."/>
        </authorList>
    </citation>
    <scope>NUCLEOTIDE SEQUENCE [LARGE SCALE GENOMIC DNA]</scope>
    <source>
        <strain evidence="7 8">AG-B5</strain>
    </source>
</reference>
<dbReference type="EC" id="2.6.1.16" evidence="2"/>
<keyword evidence="3 7" id="KW-0032">Aminotransferase</keyword>